<evidence type="ECO:0000256" key="1">
    <source>
        <dbReference type="ARBA" id="ARBA00004275"/>
    </source>
</evidence>
<comment type="caution">
    <text evidence="9">The sequence shown here is derived from an EMBL/GenBank/DDBJ whole genome shotgun (WGS) entry which is preliminary data.</text>
</comment>
<evidence type="ECO:0000313" key="10">
    <source>
        <dbReference type="Proteomes" id="UP000469558"/>
    </source>
</evidence>
<gene>
    <name evidence="9" type="primary">Ech1_0</name>
    <name evidence="9" type="ORF">LSUE1_G001642</name>
</gene>
<keyword evidence="8 9" id="KW-0413">Isomerase</keyword>
<evidence type="ECO:0000256" key="3">
    <source>
        <dbReference type="ARBA" id="ARBA00005254"/>
    </source>
</evidence>
<keyword evidence="10" id="KW-1185">Reference proteome</keyword>
<evidence type="ECO:0000313" key="9">
    <source>
        <dbReference type="EMBL" id="TVY83947.1"/>
    </source>
</evidence>
<dbReference type="GO" id="GO:0006631">
    <property type="term" value="P:fatty acid metabolic process"/>
    <property type="evidence" value="ECO:0007669"/>
    <property type="project" value="UniProtKB-KW"/>
</dbReference>
<dbReference type="Gene3D" id="3.90.226.10">
    <property type="entry name" value="2-enoyl-CoA Hydratase, Chain A, domain 1"/>
    <property type="match status" value="1"/>
</dbReference>
<dbReference type="Gene3D" id="1.10.12.10">
    <property type="entry name" value="Lyase 2-enoyl-coa Hydratase, Chain A, domain 2"/>
    <property type="match status" value="1"/>
</dbReference>
<dbReference type="AlphaFoldDB" id="A0A8T9CHE1"/>
<dbReference type="PANTHER" id="PTHR43149">
    <property type="entry name" value="ENOYL-COA HYDRATASE"/>
    <property type="match status" value="1"/>
</dbReference>
<keyword evidence="7" id="KW-0576">Peroxisome</keyword>
<dbReference type="GO" id="GO:0005777">
    <property type="term" value="C:peroxisome"/>
    <property type="evidence" value="ECO:0007669"/>
    <property type="project" value="UniProtKB-SubCell"/>
</dbReference>
<dbReference type="SUPFAM" id="SSF52096">
    <property type="entry name" value="ClpP/crotonase"/>
    <property type="match status" value="1"/>
</dbReference>
<name>A0A8T9CHE1_9HELO</name>
<dbReference type="GO" id="GO:0005739">
    <property type="term" value="C:mitochondrion"/>
    <property type="evidence" value="ECO:0007669"/>
    <property type="project" value="TreeGrafter"/>
</dbReference>
<evidence type="ECO:0000256" key="4">
    <source>
        <dbReference type="ARBA" id="ARBA00022832"/>
    </source>
</evidence>
<evidence type="ECO:0000256" key="2">
    <source>
        <dbReference type="ARBA" id="ARBA00005005"/>
    </source>
</evidence>
<dbReference type="InterPro" id="IPR045002">
    <property type="entry name" value="Ech1-like"/>
</dbReference>
<dbReference type="Proteomes" id="UP000469558">
    <property type="component" value="Unassembled WGS sequence"/>
</dbReference>
<dbReference type="Pfam" id="PF00378">
    <property type="entry name" value="ECH_1"/>
    <property type="match status" value="1"/>
</dbReference>
<reference evidence="9 10" key="1">
    <citation type="submission" date="2018-05" db="EMBL/GenBank/DDBJ databases">
        <title>Genome sequencing and assembly of the regulated plant pathogen Lachnellula willkommii and related sister species for the development of diagnostic species identification markers.</title>
        <authorList>
            <person name="Giroux E."/>
            <person name="Bilodeau G."/>
        </authorList>
    </citation>
    <scope>NUCLEOTIDE SEQUENCE [LARGE SCALE GENOMIC DNA]</scope>
    <source>
        <strain evidence="9 10">CBS 268.59</strain>
    </source>
</reference>
<dbReference type="FunFam" id="1.10.12.10:FF:000004">
    <property type="entry name" value="Delta3,5-delta2,4-dienoyl-CoA isomerase"/>
    <property type="match status" value="1"/>
</dbReference>
<keyword evidence="5" id="KW-0007">Acetylation</keyword>
<protein>
    <submittedName>
        <fullName evidence="9">Mitochondrial delta(3,5)-delta(2,4)-dienoyl-CoA isomerase</fullName>
    </submittedName>
</protein>
<evidence type="ECO:0000256" key="7">
    <source>
        <dbReference type="ARBA" id="ARBA00023140"/>
    </source>
</evidence>
<proteinExistence type="inferred from homology"/>
<dbReference type="PANTHER" id="PTHR43149:SF1">
    <property type="entry name" value="DELTA(3,5)-DELTA(2,4)-DIENOYL-COA ISOMERASE, MITOCHONDRIAL"/>
    <property type="match status" value="1"/>
</dbReference>
<dbReference type="EMBL" id="QGMK01000136">
    <property type="protein sequence ID" value="TVY83947.1"/>
    <property type="molecule type" value="Genomic_DNA"/>
</dbReference>
<evidence type="ECO:0000256" key="6">
    <source>
        <dbReference type="ARBA" id="ARBA00023098"/>
    </source>
</evidence>
<comment type="similarity">
    <text evidence="3">Belongs to the enoyl-CoA hydratase/isomerase family.</text>
</comment>
<dbReference type="InterPro" id="IPR029045">
    <property type="entry name" value="ClpP/crotonase-like_dom_sf"/>
</dbReference>
<comment type="subcellular location">
    <subcellularLocation>
        <location evidence="1">Peroxisome</location>
    </subcellularLocation>
</comment>
<dbReference type="OrthoDB" id="14970at2759"/>
<dbReference type="GO" id="GO:0051750">
    <property type="term" value="F:delta(3,5)-delta(2,4)-dienoyl-CoA isomerase activity"/>
    <property type="evidence" value="ECO:0007669"/>
    <property type="project" value="TreeGrafter"/>
</dbReference>
<sequence>MAPYRYNFFLVTFPKPFIAVVEINRPARLNAFLRAMWLELKEVFESLSYDPDVRVVILIAAGERAFSVGLDVQAAESEGGILHKEVDGDVARKAVGIRKTVREIQGCLNAIENCQKPVICVLHGISYGFAVDIAVCCDIRLCSADVKFSVKEVDIGLAADLGSLNRLPKIVGDFGWVKDVCMTARTFGAEEALQVGFARSVKETKSEAISESYRMARYISCKSPVAVQGTKALLNYSRDHHLADSLEYTGVWNSAAVQTSDVSKALLSGIQKRTPTFEKL</sequence>
<dbReference type="FunFam" id="3.90.226.10:FF:000024">
    <property type="entry name" value="Delta3,5-delta2,4-dienoyl-CoA isomerase"/>
    <property type="match status" value="1"/>
</dbReference>
<keyword evidence="6" id="KW-0443">Lipid metabolism</keyword>
<evidence type="ECO:0000256" key="8">
    <source>
        <dbReference type="ARBA" id="ARBA00023235"/>
    </source>
</evidence>
<comment type="pathway">
    <text evidence="2">Lipid metabolism; fatty acid beta-oxidation.</text>
</comment>
<keyword evidence="4" id="KW-0276">Fatty acid metabolism</keyword>
<evidence type="ECO:0000256" key="5">
    <source>
        <dbReference type="ARBA" id="ARBA00022990"/>
    </source>
</evidence>
<dbReference type="CDD" id="cd06558">
    <property type="entry name" value="crotonase-like"/>
    <property type="match status" value="1"/>
</dbReference>
<organism evidence="9 10">
    <name type="scientific">Lachnellula suecica</name>
    <dbReference type="NCBI Taxonomy" id="602035"/>
    <lineage>
        <taxon>Eukaryota</taxon>
        <taxon>Fungi</taxon>
        <taxon>Dikarya</taxon>
        <taxon>Ascomycota</taxon>
        <taxon>Pezizomycotina</taxon>
        <taxon>Leotiomycetes</taxon>
        <taxon>Helotiales</taxon>
        <taxon>Lachnaceae</taxon>
        <taxon>Lachnellula</taxon>
    </lineage>
</organism>
<dbReference type="InterPro" id="IPR014748">
    <property type="entry name" value="Enoyl-CoA_hydra_C"/>
</dbReference>
<dbReference type="InterPro" id="IPR001753">
    <property type="entry name" value="Enoyl-CoA_hydra/iso"/>
</dbReference>
<accession>A0A8T9CHE1</accession>